<organism evidence="1 2">
    <name type="scientific">Rotaria magnacalcarata</name>
    <dbReference type="NCBI Taxonomy" id="392030"/>
    <lineage>
        <taxon>Eukaryota</taxon>
        <taxon>Metazoa</taxon>
        <taxon>Spiralia</taxon>
        <taxon>Gnathifera</taxon>
        <taxon>Rotifera</taxon>
        <taxon>Eurotatoria</taxon>
        <taxon>Bdelloidea</taxon>
        <taxon>Philodinida</taxon>
        <taxon>Philodinidae</taxon>
        <taxon>Rotaria</taxon>
    </lineage>
</organism>
<sequence length="66" mass="7657">MFDKLISQNYLLLVLNIDPSQPSALVNTNLLNIRNVYSSFITINREAHVWYQEVYHTLEKVQFGGS</sequence>
<protein>
    <submittedName>
        <fullName evidence="1">Uncharacterized protein</fullName>
    </submittedName>
</protein>
<feature type="non-terminal residue" evidence="1">
    <location>
        <position position="66"/>
    </location>
</feature>
<evidence type="ECO:0000313" key="2">
    <source>
        <dbReference type="Proteomes" id="UP000676336"/>
    </source>
</evidence>
<reference evidence="1" key="1">
    <citation type="submission" date="2021-02" db="EMBL/GenBank/DDBJ databases">
        <authorList>
            <person name="Nowell W R."/>
        </authorList>
    </citation>
    <scope>NUCLEOTIDE SEQUENCE</scope>
</reference>
<name>A0A8S3DZK1_9BILA</name>
<gene>
    <name evidence="1" type="ORF">SMN809_LOCUS57279</name>
</gene>
<proteinExistence type="predicted"/>
<dbReference type="Proteomes" id="UP000676336">
    <property type="component" value="Unassembled WGS sequence"/>
</dbReference>
<dbReference type="AlphaFoldDB" id="A0A8S3DZK1"/>
<comment type="caution">
    <text evidence="1">The sequence shown here is derived from an EMBL/GenBank/DDBJ whole genome shotgun (WGS) entry which is preliminary data.</text>
</comment>
<evidence type="ECO:0000313" key="1">
    <source>
        <dbReference type="EMBL" id="CAF5013078.1"/>
    </source>
</evidence>
<accession>A0A8S3DZK1</accession>
<dbReference type="EMBL" id="CAJOBI010209001">
    <property type="protein sequence ID" value="CAF5013078.1"/>
    <property type="molecule type" value="Genomic_DNA"/>
</dbReference>